<dbReference type="PANTHER" id="PTHR35303">
    <property type="entry name" value="OS02G0197800 PROTEIN"/>
    <property type="match status" value="1"/>
</dbReference>
<dbReference type="PANTHER" id="PTHR35303:SF5">
    <property type="entry name" value="OS02G0197800 PROTEIN"/>
    <property type="match status" value="1"/>
</dbReference>
<feature type="domain" description="Gamma-butyrobetaine hydroxylase-like N-terminal" evidence="3">
    <location>
        <begin position="9"/>
        <end position="91"/>
    </location>
</feature>
<dbReference type="RefSeq" id="WP_220102723.1">
    <property type="nucleotide sequence ID" value="NZ_JAHZSS010000002.1"/>
</dbReference>
<keyword evidence="1" id="KW-0479">Metal-binding</keyword>
<name>A0ABS7ECJ2_9GAMM</name>
<sequence>MSQLRVSAIKLHRQRQILALTFSDGMTGSLSAEFLRVHSPSAEVQQHGNPILLEGKQDVKLLDVQAVGHYAVRLIFDDGHDTGIYSWDWLHRLVRDHDALWQDYQQRCAAKQALHIPVNVRFSDD</sequence>
<evidence type="ECO:0000259" key="3">
    <source>
        <dbReference type="Pfam" id="PF06155"/>
    </source>
</evidence>
<protein>
    <submittedName>
        <fullName evidence="4">DUF971 domain-containing protein</fullName>
    </submittedName>
</protein>
<comment type="caution">
    <text evidence="4">The sequence shown here is derived from an EMBL/GenBank/DDBJ whole genome shotgun (WGS) entry which is preliminary data.</text>
</comment>
<organism evidence="4 5">
    <name type="scientific">Neiella holothuriorum</name>
    <dbReference type="NCBI Taxonomy" id="2870530"/>
    <lineage>
        <taxon>Bacteria</taxon>
        <taxon>Pseudomonadati</taxon>
        <taxon>Pseudomonadota</taxon>
        <taxon>Gammaproteobacteria</taxon>
        <taxon>Alteromonadales</taxon>
        <taxon>Echinimonadaceae</taxon>
        <taxon>Neiella</taxon>
    </lineage>
</organism>
<evidence type="ECO:0000256" key="2">
    <source>
        <dbReference type="ARBA" id="ARBA00023004"/>
    </source>
</evidence>
<proteinExistence type="predicted"/>
<dbReference type="InterPro" id="IPR038492">
    <property type="entry name" value="GBBH-like_N_sf"/>
</dbReference>
<reference evidence="4" key="1">
    <citation type="submission" date="2021-07" db="EMBL/GenBank/DDBJ databases">
        <title>Neiella marina sp. nov., isolated from the intestinal content of sea cucumber Apostichopus japonicus.</title>
        <authorList>
            <person name="Bai X."/>
        </authorList>
    </citation>
    <scope>NUCLEOTIDE SEQUENCE</scope>
    <source>
        <strain evidence="4">126</strain>
    </source>
</reference>
<gene>
    <name evidence="4" type="ORF">K0504_03320</name>
</gene>
<dbReference type="Proteomes" id="UP001166251">
    <property type="component" value="Unassembled WGS sequence"/>
</dbReference>
<dbReference type="EMBL" id="JAHZSS010000002">
    <property type="protein sequence ID" value="MBW8190054.1"/>
    <property type="molecule type" value="Genomic_DNA"/>
</dbReference>
<dbReference type="Pfam" id="PF06155">
    <property type="entry name" value="GBBH-like_N"/>
    <property type="match status" value="1"/>
</dbReference>
<dbReference type="InterPro" id="IPR010376">
    <property type="entry name" value="GBBH-like_N"/>
</dbReference>
<evidence type="ECO:0000313" key="4">
    <source>
        <dbReference type="EMBL" id="MBW8190054.1"/>
    </source>
</evidence>
<evidence type="ECO:0000256" key="1">
    <source>
        <dbReference type="ARBA" id="ARBA00022723"/>
    </source>
</evidence>
<evidence type="ECO:0000313" key="5">
    <source>
        <dbReference type="Proteomes" id="UP001166251"/>
    </source>
</evidence>
<keyword evidence="2" id="KW-0408">Iron</keyword>
<accession>A0ABS7ECJ2</accession>
<dbReference type="Gene3D" id="3.30.2020.30">
    <property type="match status" value="1"/>
</dbReference>
<keyword evidence="5" id="KW-1185">Reference proteome</keyword>